<feature type="transmembrane region" description="Helical" evidence="6">
    <location>
        <begin position="12"/>
        <end position="28"/>
    </location>
</feature>
<evidence type="ECO:0000256" key="4">
    <source>
        <dbReference type="ARBA" id="ARBA00022989"/>
    </source>
</evidence>
<dbReference type="EMBL" id="JADBJN010000004">
    <property type="protein sequence ID" value="KAG5668918.1"/>
    <property type="molecule type" value="Genomic_DNA"/>
</dbReference>
<evidence type="ECO:0000256" key="5">
    <source>
        <dbReference type="ARBA" id="ARBA00023136"/>
    </source>
</evidence>
<feature type="transmembrane region" description="Helical" evidence="6">
    <location>
        <begin position="35"/>
        <end position="56"/>
    </location>
</feature>
<dbReference type="PROSITE" id="PS51257">
    <property type="entry name" value="PROKAR_LIPOPROTEIN"/>
    <property type="match status" value="1"/>
</dbReference>
<dbReference type="OrthoDB" id="5620at2759"/>
<dbReference type="GO" id="GO:0070453">
    <property type="term" value="P:regulation of heme biosynthetic process"/>
    <property type="evidence" value="ECO:0007669"/>
    <property type="project" value="TreeGrafter"/>
</dbReference>
<evidence type="ECO:0000313" key="7">
    <source>
        <dbReference type="EMBL" id="KAG5668918.1"/>
    </source>
</evidence>
<comment type="caution">
    <text evidence="7">The sequence shown here is derived from an EMBL/GenBank/DDBJ whole genome shotgun (WGS) entry which is preliminary data.</text>
</comment>
<dbReference type="AlphaFoldDB" id="A0A9J6BHI4"/>
<proteinExistence type="inferred from homology"/>
<evidence type="ECO:0000256" key="3">
    <source>
        <dbReference type="ARBA" id="ARBA00022692"/>
    </source>
</evidence>
<evidence type="ECO:0008006" key="9">
    <source>
        <dbReference type="Google" id="ProtNLM"/>
    </source>
</evidence>
<sequence>MTVDWSRIDYIGFIFAILVACGGIFGYVKAQSMASLAAGVTFGILLGIGAYLTSFFDPPKPLLQLVAAIMLAFVMGFRFYGSRKVMPAGLIFIISVGVIVRDFIIYRKYLPFIGDN</sequence>
<evidence type="ECO:0000313" key="8">
    <source>
        <dbReference type="Proteomes" id="UP001107558"/>
    </source>
</evidence>
<comment type="subcellular location">
    <subcellularLocation>
        <location evidence="1">Membrane</location>
    </subcellularLocation>
</comment>
<reference evidence="7" key="1">
    <citation type="submission" date="2021-03" db="EMBL/GenBank/DDBJ databases">
        <title>Chromosome level genome of the anhydrobiotic midge Polypedilum vanderplanki.</title>
        <authorList>
            <person name="Yoshida Y."/>
            <person name="Kikawada T."/>
            <person name="Gusev O."/>
        </authorList>
    </citation>
    <scope>NUCLEOTIDE SEQUENCE</scope>
    <source>
        <strain evidence="7">NIAS01</strain>
        <tissue evidence="7">Whole body or cell culture</tissue>
    </source>
</reference>
<evidence type="ECO:0000256" key="1">
    <source>
        <dbReference type="ARBA" id="ARBA00004370"/>
    </source>
</evidence>
<keyword evidence="3 6" id="KW-0812">Transmembrane</keyword>
<accession>A0A9J6BHI4</accession>
<gene>
    <name evidence="7" type="ORF">PVAND_016830</name>
</gene>
<dbReference type="Proteomes" id="UP001107558">
    <property type="component" value="Chromosome 4"/>
</dbReference>
<dbReference type="Pfam" id="PF03647">
    <property type="entry name" value="Tmemb_14"/>
    <property type="match status" value="1"/>
</dbReference>
<dbReference type="GO" id="GO:0031966">
    <property type="term" value="C:mitochondrial membrane"/>
    <property type="evidence" value="ECO:0007669"/>
    <property type="project" value="TreeGrafter"/>
</dbReference>
<keyword evidence="5 6" id="KW-0472">Membrane</keyword>
<dbReference type="PANTHER" id="PTHR12668">
    <property type="entry name" value="TRANSMEMBRANE PROTEIN 14, 15"/>
    <property type="match status" value="1"/>
</dbReference>
<comment type="similarity">
    <text evidence="2">Belongs to the TMEM14 family.</text>
</comment>
<feature type="transmembrane region" description="Helical" evidence="6">
    <location>
        <begin position="88"/>
        <end position="106"/>
    </location>
</feature>
<keyword evidence="8" id="KW-1185">Reference proteome</keyword>
<dbReference type="InterPro" id="IPR044890">
    <property type="entry name" value="TMEM14_sf"/>
</dbReference>
<evidence type="ECO:0000256" key="6">
    <source>
        <dbReference type="SAM" id="Phobius"/>
    </source>
</evidence>
<protein>
    <recommendedName>
        <fullName evidence="9">Transmembrane protein 14C</fullName>
    </recommendedName>
</protein>
<evidence type="ECO:0000256" key="2">
    <source>
        <dbReference type="ARBA" id="ARBA00007590"/>
    </source>
</evidence>
<keyword evidence="4 6" id="KW-1133">Transmembrane helix</keyword>
<name>A0A9J6BHI4_POLVA</name>
<dbReference type="Gene3D" id="1.10.10.1740">
    <property type="entry name" value="Transmembrane protein 14-like"/>
    <property type="match status" value="1"/>
</dbReference>
<feature type="transmembrane region" description="Helical" evidence="6">
    <location>
        <begin position="62"/>
        <end position="81"/>
    </location>
</feature>
<dbReference type="InterPro" id="IPR005349">
    <property type="entry name" value="TMEM14"/>
</dbReference>
<dbReference type="PANTHER" id="PTHR12668:SF43">
    <property type="entry name" value="TRANSMEMBRANE PROTEIN 14 HOMOLOG"/>
    <property type="match status" value="1"/>
</dbReference>
<organism evidence="7 8">
    <name type="scientific">Polypedilum vanderplanki</name>
    <name type="common">Sleeping chironomid midge</name>
    <dbReference type="NCBI Taxonomy" id="319348"/>
    <lineage>
        <taxon>Eukaryota</taxon>
        <taxon>Metazoa</taxon>
        <taxon>Ecdysozoa</taxon>
        <taxon>Arthropoda</taxon>
        <taxon>Hexapoda</taxon>
        <taxon>Insecta</taxon>
        <taxon>Pterygota</taxon>
        <taxon>Neoptera</taxon>
        <taxon>Endopterygota</taxon>
        <taxon>Diptera</taxon>
        <taxon>Nematocera</taxon>
        <taxon>Chironomoidea</taxon>
        <taxon>Chironomidae</taxon>
        <taxon>Chironominae</taxon>
        <taxon>Polypedilum</taxon>
        <taxon>Polypedilum</taxon>
    </lineage>
</organism>